<feature type="compositionally biased region" description="Basic and acidic residues" evidence="1">
    <location>
        <begin position="21"/>
        <end position="31"/>
    </location>
</feature>
<name>A0A6J4TQS8_9SPHN</name>
<evidence type="ECO:0000313" key="2">
    <source>
        <dbReference type="EMBL" id="CAA9529640.1"/>
    </source>
</evidence>
<reference evidence="2" key="1">
    <citation type="submission" date="2020-02" db="EMBL/GenBank/DDBJ databases">
        <authorList>
            <person name="Meier V. D."/>
        </authorList>
    </citation>
    <scope>NUCLEOTIDE SEQUENCE</scope>
    <source>
        <strain evidence="2">AVDCRST_MAG91</strain>
    </source>
</reference>
<protein>
    <submittedName>
        <fullName evidence="2">Uncharacterized protein</fullName>
    </submittedName>
</protein>
<evidence type="ECO:0000256" key="1">
    <source>
        <dbReference type="SAM" id="MobiDB-lite"/>
    </source>
</evidence>
<proteinExistence type="predicted"/>
<sequence>MTVSGFEGFYSRNAQTSTRTKIGEEPRRRQEGSVVMDAP</sequence>
<dbReference type="EMBL" id="CADCVX010000502">
    <property type="protein sequence ID" value="CAA9529640.1"/>
    <property type="molecule type" value="Genomic_DNA"/>
</dbReference>
<feature type="region of interest" description="Disordered" evidence="1">
    <location>
        <begin position="1"/>
        <end position="39"/>
    </location>
</feature>
<gene>
    <name evidence="2" type="ORF">AVDCRST_MAG91-2844</name>
</gene>
<accession>A0A6J4TQS8</accession>
<organism evidence="2">
    <name type="scientific">uncultured Sphingomonadaceae bacterium</name>
    <dbReference type="NCBI Taxonomy" id="169976"/>
    <lineage>
        <taxon>Bacteria</taxon>
        <taxon>Pseudomonadati</taxon>
        <taxon>Pseudomonadota</taxon>
        <taxon>Alphaproteobacteria</taxon>
        <taxon>Sphingomonadales</taxon>
        <taxon>Sphingomonadaceae</taxon>
        <taxon>environmental samples</taxon>
    </lineage>
</organism>
<dbReference type="AlphaFoldDB" id="A0A6J4TQS8"/>